<dbReference type="InterPro" id="IPR020290">
    <property type="entry name" value="Gp88"/>
</dbReference>
<evidence type="ECO:0000313" key="3">
    <source>
        <dbReference type="Proteomes" id="UP000019119"/>
    </source>
</evidence>
<name>W0LP01_9CAUD</name>
<proteinExistence type="predicted"/>
<dbReference type="Proteomes" id="UP000019119">
    <property type="component" value="Segment"/>
</dbReference>
<organism evidence="2 3">
    <name type="scientific">Mycobacterium phage EagleEye</name>
    <dbReference type="NCBI Taxonomy" id="1429759"/>
    <lineage>
        <taxon>Viruses</taxon>
        <taxon>Duplodnaviria</taxon>
        <taxon>Heunggongvirae</taxon>
        <taxon>Uroviricota</taxon>
        <taxon>Caudoviricetes</taxon>
        <taxon>Eagleeyevirus</taxon>
        <taxon>Eagleeyevirus eagleeye</taxon>
    </lineage>
</organism>
<dbReference type="GeneID" id="18502857"/>
<protein>
    <recommendedName>
        <fullName evidence="1">Gene product 88 domain-containing protein</fullName>
    </recommendedName>
</protein>
<feature type="domain" description="Gene product 88" evidence="1">
    <location>
        <begin position="24"/>
        <end position="236"/>
    </location>
</feature>
<reference evidence="2 3" key="1">
    <citation type="submission" date="2013-11" db="EMBL/GenBank/DDBJ databases">
        <authorList>
            <person name="Awa H."/>
            <person name="Bernal J.T."/>
            <person name="Coelho R.E."/>
            <person name="Culpepper S.C."/>
            <person name="Devaraju V.S."/>
            <person name="Higgins R.T."/>
            <person name="Husein A.J."/>
            <person name="Johnston E.M."/>
            <person name="Jung J.A."/>
            <person name="Kanani-Hendijani T.A."/>
            <person name="Knapp R.E."/>
            <person name="Lepiocha N."/>
            <person name="McCarter A.J."/>
            <person name="Merlau P.R."/>
            <person name="Monfared M.S."/>
            <person name="Olney H.P."/>
            <person name="Pineda M.R."/>
            <person name="Pizzini S.E."/>
            <person name="Roberson D.J."/>
            <person name="Rodriguez J."/>
            <person name="Simpson N.A."/>
            <person name="Stevens S.C."/>
            <person name="Stroub-Tahmassi C.A."/>
            <person name="Syed N."/>
            <person name="Torres S.E."/>
            <person name="Townsend C.W."/>
            <person name="White X.E."/>
            <person name="Willette C.E."/>
            <person name="Deming K.E."/>
            <person name="Simon S.E."/>
            <person name="Benjamin R.C."/>
            <person name="Hughes L.E."/>
            <person name="Hale R.H."/>
            <person name="Lamson-Kim T."/>
            <person name="Visi D.H."/>
            <person name="Allen M.S."/>
            <person name="Bradley K.W."/>
            <person name="Clarke D.Q."/>
            <person name="Lewis M.F."/>
            <person name="Barker L.P."/>
            <person name="Bailey C."/>
            <person name="Asai D.J."/>
            <person name="Garber M.L."/>
            <person name="Bowman C.A."/>
            <person name="Russell D.A."/>
            <person name="Pope W.H."/>
            <person name="Jacobs-Sera D."/>
            <person name="Hendrix R.W."/>
            <person name="Hatfull G.F."/>
        </authorList>
    </citation>
    <scope>NUCLEOTIDE SEQUENCE [LARGE SCALE GENOMIC DNA]</scope>
</reference>
<dbReference type="RefSeq" id="YP_009005837.1">
    <property type="nucleotide sequence ID" value="NC_023564.1"/>
</dbReference>
<dbReference type="Pfam" id="PF17338">
    <property type="entry name" value="GP88"/>
    <property type="match status" value="1"/>
</dbReference>
<dbReference type="OrthoDB" id="6686at10239"/>
<accession>W0LP01</accession>
<keyword evidence="3" id="KW-1185">Reference proteome</keyword>
<dbReference type="KEGG" id="vg:18502857"/>
<evidence type="ECO:0000313" key="2">
    <source>
        <dbReference type="EMBL" id="AHG23875.1"/>
    </source>
</evidence>
<sequence length="248" mass="27327">MASLKRSKDRKVTSLVRVGTKLDKKTGERVTDYQPAIANSIGLPSGKGFSCPEATSFCSQICYAGRLEKVYKGVSAVLLHNWNLLADASLEDTVSMLTEMVAEFVKESDKRKAPKIFRIHWDGDFFSATYVAAWARVIKDFDNVQFWAYTRVQSAAMFLHAQKLSNLALYFSGDRDNLEVAKYLESRGINIAYVDTTFDAGKAEFPKATRCPENNGGIALISEKGSACAACGLCVNGRKSVLFSSTKK</sequence>
<dbReference type="EMBL" id="KF861510">
    <property type="protein sequence ID" value="AHG23875.1"/>
    <property type="molecule type" value="Genomic_DNA"/>
</dbReference>
<evidence type="ECO:0000259" key="1">
    <source>
        <dbReference type="Pfam" id="PF17338"/>
    </source>
</evidence>
<gene>
    <name evidence="2" type="primary">95</name>
    <name evidence="2" type="ORF">PBI_EAGLEEYE_95</name>
</gene>